<dbReference type="Gene3D" id="3.30.420.10">
    <property type="entry name" value="Ribonuclease H-like superfamily/Ribonuclease H"/>
    <property type="match status" value="1"/>
</dbReference>
<dbReference type="GO" id="GO:0015074">
    <property type="term" value="P:DNA integration"/>
    <property type="evidence" value="ECO:0007669"/>
    <property type="project" value="InterPro"/>
</dbReference>
<dbReference type="PANTHER" id="PTHR42648">
    <property type="entry name" value="TRANSPOSASE, PUTATIVE-RELATED"/>
    <property type="match status" value="1"/>
</dbReference>
<dbReference type="Pfam" id="PF00665">
    <property type="entry name" value="rve"/>
    <property type="match status" value="1"/>
</dbReference>
<dbReference type="SUPFAM" id="SSF53098">
    <property type="entry name" value="Ribonuclease H-like"/>
    <property type="match status" value="1"/>
</dbReference>
<sequence length="188" mass="21061">MWLMTRLVPPCENVLRSKPTGDDDGQHGRAGNNLGLVPWSLGDDANLQYTRPIFDARRATHSTVGSDVWTSPVPSNSGYNYYLVVLDDYSHFVWTFPLRRKSDVAATLTAFFAFVSTQFGRPIHALQTDNGKEFDDITIRSLLAAHGAVFRLTCPYTSSQSGRAERMLRTLNDCVCTLLFHASMPPRF</sequence>
<dbReference type="InterPro" id="IPR036397">
    <property type="entry name" value="RNaseH_sf"/>
</dbReference>
<comment type="caution">
    <text evidence="2">The sequence shown here is derived from an EMBL/GenBank/DDBJ whole genome shotgun (WGS) entry which is preliminary data.</text>
</comment>
<dbReference type="Proteomes" id="UP001231189">
    <property type="component" value="Unassembled WGS sequence"/>
</dbReference>
<name>A0AAD8TRK5_LOLMU</name>
<accession>A0AAD8TRK5</accession>
<dbReference type="InterPro" id="IPR001584">
    <property type="entry name" value="Integrase_cat-core"/>
</dbReference>
<organism evidence="2 3">
    <name type="scientific">Lolium multiflorum</name>
    <name type="common">Italian ryegrass</name>
    <name type="synonym">Lolium perenne subsp. multiflorum</name>
    <dbReference type="NCBI Taxonomy" id="4521"/>
    <lineage>
        <taxon>Eukaryota</taxon>
        <taxon>Viridiplantae</taxon>
        <taxon>Streptophyta</taxon>
        <taxon>Embryophyta</taxon>
        <taxon>Tracheophyta</taxon>
        <taxon>Spermatophyta</taxon>
        <taxon>Magnoliopsida</taxon>
        <taxon>Liliopsida</taxon>
        <taxon>Poales</taxon>
        <taxon>Poaceae</taxon>
        <taxon>BOP clade</taxon>
        <taxon>Pooideae</taxon>
        <taxon>Poodae</taxon>
        <taxon>Poeae</taxon>
        <taxon>Poeae Chloroplast Group 2 (Poeae type)</taxon>
        <taxon>Loliodinae</taxon>
        <taxon>Loliinae</taxon>
        <taxon>Lolium</taxon>
    </lineage>
</organism>
<keyword evidence="3" id="KW-1185">Reference proteome</keyword>
<evidence type="ECO:0000313" key="3">
    <source>
        <dbReference type="Proteomes" id="UP001231189"/>
    </source>
</evidence>
<reference evidence="2" key="1">
    <citation type="submission" date="2023-07" db="EMBL/GenBank/DDBJ databases">
        <title>A chromosome-level genome assembly of Lolium multiflorum.</title>
        <authorList>
            <person name="Chen Y."/>
            <person name="Copetti D."/>
            <person name="Kolliker R."/>
            <person name="Studer B."/>
        </authorList>
    </citation>
    <scope>NUCLEOTIDE SEQUENCE</scope>
    <source>
        <strain evidence="2">02402/16</strain>
        <tissue evidence="2">Leaf</tissue>
    </source>
</reference>
<protein>
    <recommendedName>
        <fullName evidence="1">Integrase catalytic domain-containing protein</fullName>
    </recommendedName>
</protein>
<dbReference type="InterPro" id="IPR039537">
    <property type="entry name" value="Retrotran_Ty1/copia-like"/>
</dbReference>
<dbReference type="InterPro" id="IPR012337">
    <property type="entry name" value="RNaseH-like_sf"/>
</dbReference>
<dbReference type="GO" id="GO:0003676">
    <property type="term" value="F:nucleic acid binding"/>
    <property type="evidence" value="ECO:0007669"/>
    <property type="project" value="InterPro"/>
</dbReference>
<proteinExistence type="predicted"/>
<dbReference type="PANTHER" id="PTHR42648:SF28">
    <property type="entry name" value="TRANSPOSON-ENCODED PROTEIN WITH RIBONUCLEASE H-LIKE AND RETROVIRUS ZINC FINGER-LIKE DOMAINS"/>
    <property type="match status" value="1"/>
</dbReference>
<dbReference type="AlphaFoldDB" id="A0AAD8TRK5"/>
<dbReference type="PROSITE" id="PS50994">
    <property type="entry name" value="INTEGRASE"/>
    <property type="match status" value="1"/>
</dbReference>
<evidence type="ECO:0000313" key="2">
    <source>
        <dbReference type="EMBL" id="KAK1686527.1"/>
    </source>
</evidence>
<dbReference type="EMBL" id="JAUUTY010000002">
    <property type="protein sequence ID" value="KAK1686527.1"/>
    <property type="molecule type" value="Genomic_DNA"/>
</dbReference>
<feature type="domain" description="Integrase catalytic" evidence="1">
    <location>
        <begin position="48"/>
        <end position="188"/>
    </location>
</feature>
<evidence type="ECO:0000259" key="1">
    <source>
        <dbReference type="PROSITE" id="PS50994"/>
    </source>
</evidence>
<gene>
    <name evidence="2" type="ORF">QYE76_047375</name>
</gene>